<comment type="caution">
    <text evidence="2">The sequence shown here is derived from an EMBL/GenBank/DDBJ whole genome shotgun (WGS) entry which is preliminary data.</text>
</comment>
<organism evidence="2 3">
    <name type="scientific">Lutimonas vermicola</name>
    <dbReference type="NCBI Taxonomy" id="414288"/>
    <lineage>
        <taxon>Bacteria</taxon>
        <taxon>Pseudomonadati</taxon>
        <taxon>Bacteroidota</taxon>
        <taxon>Flavobacteriia</taxon>
        <taxon>Flavobacteriales</taxon>
        <taxon>Flavobacteriaceae</taxon>
        <taxon>Lutimonas</taxon>
    </lineage>
</organism>
<evidence type="ECO:0000256" key="1">
    <source>
        <dbReference type="SAM" id="MobiDB-lite"/>
    </source>
</evidence>
<sequence>MKKIQIYALTVLFLSIFSNCTKQKSIDKEAASEKKDRNMFGHHIPRGLTVNSENLAPGYVMYAVPNSSLIYLVNRNGEVVHQWKGNYEVFHSYLLDDGSLFQAAIDPDYPIFDDAGPYGRIQKISWDSKVLWDFEYANDDHVLHHDFALMPNDHILAIAYEAKSFEDAIAGGRKPELTPKSGPWMEKIIEIDPQGSRGARIVWEWHIADHLIQDFDKSKANYGNPADHPELLDFNIKHHIPPAITQDSLDILIALDKADKNQTPYSKGSDIYHINAIHYNADLDQIVFSSPEINEIFIIDHSTSTQEAAGHQGGNSGKGGDFLYRWGNPTNYKRGDTIDRQLFYQHNVKWIENEKPGAGNLTLYNNDIPGRKDSLNYSAIFELKLPKDEKGNYILEKDRPFGPVQPSWKYIAKDTVSFYSSFISGAHRMKSGNTFINEGAKGRFFEVTPEGEVVWEFLNPYRGEIRKLNGDPVAMMPMTYWVFRATFIPADHPAFKGKELKPLDPQPDVFTLPPKEKEGEKP</sequence>
<dbReference type="InterPro" id="IPR053143">
    <property type="entry name" value="Arylsulfate_ST"/>
</dbReference>
<dbReference type="Proteomes" id="UP001474120">
    <property type="component" value="Unassembled WGS sequence"/>
</dbReference>
<protein>
    <submittedName>
        <fullName evidence="2">Aryl-sulfate sulfotransferase</fullName>
    </submittedName>
</protein>
<name>A0ABU9KZP9_9FLAO</name>
<dbReference type="InterPro" id="IPR010262">
    <property type="entry name" value="Arylsulfotransferase_bact"/>
</dbReference>
<accession>A0ABU9KZP9</accession>
<dbReference type="EMBL" id="JBCDNA010000001">
    <property type="protein sequence ID" value="MEL4455674.1"/>
    <property type="molecule type" value="Genomic_DNA"/>
</dbReference>
<dbReference type="PANTHER" id="PTHR35340">
    <property type="entry name" value="PQQ ENZYME REPEAT PROTEIN-RELATED"/>
    <property type="match status" value="1"/>
</dbReference>
<feature type="region of interest" description="Disordered" evidence="1">
    <location>
        <begin position="498"/>
        <end position="522"/>
    </location>
</feature>
<dbReference type="Pfam" id="PF05935">
    <property type="entry name" value="Arylsulfotrans"/>
    <property type="match status" value="1"/>
</dbReference>
<keyword evidence="3" id="KW-1185">Reference proteome</keyword>
<dbReference type="PANTHER" id="PTHR35340:SF5">
    <property type="entry name" value="ASST-DOMAIN-CONTAINING PROTEIN"/>
    <property type="match status" value="1"/>
</dbReference>
<evidence type="ECO:0000313" key="3">
    <source>
        <dbReference type="Proteomes" id="UP001474120"/>
    </source>
</evidence>
<proteinExistence type="predicted"/>
<evidence type="ECO:0000313" key="2">
    <source>
        <dbReference type="EMBL" id="MEL4455674.1"/>
    </source>
</evidence>
<gene>
    <name evidence="2" type="ORF">AABB81_07180</name>
</gene>
<reference evidence="2 3" key="1">
    <citation type="submission" date="2024-04" db="EMBL/GenBank/DDBJ databases">
        <title>whole genome sequencing of Lutimonas vermicola strain IMCC1616.</title>
        <authorList>
            <person name="Bae S.S."/>
        </authorList>
    </citation>
    <scope>NUCLEOTIDE SEQUENCE [LARGE SCALE GENOMIC DNA]</scope>
    <source>
        <strain evidence="2 3">IMCC1616</strain>
    </source>
</reference>
<dbReference type="RefSeq" id="WP_342159554.1">
    <property type="nucleotide sequence ID" value="NZ_JBCDNA010000001.1"/>
</dbReference>